<dbReference type="PANTHER" id="PTHR16151:SF2">
    <property type="entry name" value="HAUS AUGMIN-LIKE COMPLEX SUBUNIT 6"/>
    <property type="match status" value="1"/>
</dbReference>
<organism evidence="3 4">
    <name type="scientific">Willisornis vidua</name>
    <name type="common">Xingu scale-backed antbird</name>
    <dbReference type="NCBI Taxonomy" id="1566151"/>
    <lineage>
        <taxon>Eukaryota</taxon>
        <taxon>Metazoa</taxon>
        <taxon>Chordata</taxon>
        <taxon>Craniata</taxon>
        <taxon>Vertebrata</taxon>
        <taxon>Euteleostomi</taxon>
        <taxon>Archelosauria</taxon>
        <taxon>Archosauria</taxon>
        <taxon>Dinosauria</taxon>
        <taxon>Saurischia</taxon>
        <taxon>Theropoda</taxon>
        <taxon>Coelurosauria</taxon>
        <taxon>Aves</taxon>
        <taxon>Neognathae</taxon>
        <taxon>Neoaves</taxon>
        <taxon>Telluraves</taxon>
        <taxon>Australaves</taxon>
        <taxon>Passeriformes</taxon>
        <taxon>Thamnophilidae</taxon>
        <taxon>Willisornis</taxon>
    </lineage>
</organism>
<gene>
    <name evidence="3" type="ORF">WISP_26471</name>
</gene>
<sequence>MVPAWEKGRLWLCLLALGFDPKEHPVAWHLGRNMFDKPNHKAFAAIACFLFSKLDKDRAEETFDNNGQGESQQCSIFEYSKSALIIDFSGKYERKLDCVFKKLGVVVGTLKNLYSLLLTRSKRESGLPGVTPSSLMSPAGAKFVHIVYRFARHVMIEAMKTLSIGTSIPFAEAMRWKPEDMYIAEARHRVGCNKLLQLLQKKDFVFQEYQKKSQVLIKEIKETKSEYALVQKQSLRMEQNDQTTSDDMESIQKVRSMWTLIMEILTSLKQDKEVVDSVLEDCVHRCILDGTNIVLRVPALLARRIESDKDEDLWSGEAVVLSPSPPEEGENSDLHQSVASVSDTSDSLHKECYKKDEGAFAPVMSSSSPKWVSSVPLDLSEVSENRDLLIENNLHVETCEGNKQTVPPKISKKGKEEFPISEMRGRADDVILTGSPVKEEDLLEKARDELAEEVAKAVMSELPDCGEEKGMTFDDLISSLCSNPFVARKEIPRTPANLLTEIRSSWRKAVETEDSSNIEQFSTEVTIQEVPMDAGPIIHETINSNFMYSVPASPVSDSEPALSEKNSQLSSTESSPEEQVRKSHVFESSDSKTSEMLETERSEAQELDCTALSGSSVEELKQALQNVEKSMNIPDICLEDSSRTNVLPPEHCRHSPTDGTLRFNWSSLLSSFNSETVNMGIWNETLPEYDSMELSPSADTESDFVITDSANVTGDSENNSNIEKSDLHQQSLSNSQKALKKTASESEELHQAHNGGESESCRSDLSPAAGGERNTFCSPVVFTLDEEFTKTPLSKIHERQYSLSSLLIPSEQLQEMASMACEIPLDLTCELNGRLSDYSQ</sequence>
<evidence type="ECO:0000259" key="2">
    <source>
        <dbReference type="Pfam" id="PF14661"/>
    </source>
</evidence>
<name>A0ABQ9DLG8_9PASS</name>
<protein>
    <recommendedName>
        <fullName evidence="2">HAUS augmin-like complex subunit 6 N-terminal domain-containing protein</fullName>
    </recommendedName>
</protein>
<dbReference type="PANTHER" id="PTHR16151">
    <property type="entry name" value="HAUS AUGMIN-LIKE COMPLEX SUBUNIT 6"/>
    <property type="match status" value="1"/>
</dbReference>
<accession>A0ABQ9DLG8</accession>
<reference evidence="3" key="1">
    <citation type="submission" date="2019-10" db="EMBL/GenBank/DDBJ databases">
        <authorList>
            <person name="Soares A.E.R."/>
            <person name="Aleixo A."/>
            <person name="Schneider P."/>
            <person name="Miyaki C.Y."/>
            <person name="Schneider M.P."/>
            <person name="Mello C."/>
            <person name="Vasconcelos A.T.R."/>
        </authorList>
    </citation>
    <scope>NUCLEOTIDE SEQUENCE</scope>
    <source>
        <tissue evidence="3">Muscle</tissue>
    </source>
</reference>
<feature type="compositionally biased region" description="Polar residues" evidence="1">
    <location>
        <begin position="564"/>
        <end position="574"/>
    </location>
</feature>
<dbReference type="Pfam" id="PF14661">
    <property type="entry name" value="HAUS6_N"/>
    <property type="match status" value="2"/>
</dbReference>
<evidence type="ECO:0000256" key="1">
    <source>
        <dbReference type="SAM" id="MobiDB-lite"/>
    </source>
</evidence>
<dbReference type="InterPro" id="IPR028163">
    <property type="entry name" value="HAUS_6_N"/>
</dbReference>
<feature type="region of interest" description="Disordered" evidence="1">
    <location>
        <begin position="710"/>
        <end position="768"/>
    </location>
</feature>
<feature type="compositionally biased region" description="Polar residues" evidence="1">
    <location>
        <begin position="710"/>
        <end position="737"/>
    </location>
</feature>
<evidence type="ECO:0000313" key="4">
    <source>
        <dbReference type="Proteomes" id="UP001145742"/>
    </source>
</evidence>
<comment type="caution">
    <text evidence="3">The sequence shown here is derived from an EMBL/GenBank/DDBJ whole genome shotgun (WGS) entry which is preliminary data.</text>
</comment>
<feature type="domain" description="HAUS augmin-like complex subunit 6 N-terminal" evidence="2">
    <location>
        <begin position="124"/>
        <end position="259"/>
    </location>
</feature>
<dbReference type="EMBL" id="WHWB01032623">
    <property type="protein sequence ID" value="KAJ7424800.1"/>
    <property type="molecule type" value="Genomic_DNA"/>
</dbReference>
<keyword evidence="4" id="KW-1185">Reference proteome</keyword>
<feature type="compositionally biased region" description="Basic and acidic residues" evidence="1">
    <location>
        <begin position="578"/>
        <end position="604"/>
    </location>
</feature>
<proteinExistence type="predicted"/>
<feature type="compositionally biased region" description="Basic and acidic residues" evidence="1">
    <location>
        <begin position="742"/>
        <end position="751"/>
    </location>
</feature>
<dbReference type="InterPro" id="IPR026797">
    <property type="entry name" value="HAUS_6"/>
</dbReference>
<dbReference type="Proteomes" id="UP001145742">
    <property type="component" value="Unassembled WGS sequence"/>
</dbReference>
<feature type="region of interest" description="Disordered" evidence="1">
    <location>
        <begin position="552"/>
        <end position="607"/>
    </location>
</feature>
<evidence type="ECO:0000313" key="3">
    <source>
        <dbReference type="EMBL" id="KAJ7424800.1"/>
    </source>
</evidence>
<feature type="domain" description="HAUS augmin-like complex subunit 6 N-terminal" evidence="2">
    <location>
        <begin position="10"/>
        <end position="64"/>
    </location>
</feature>